<feature type="transmembrane region" description="Helical" evidence="1">
    <location>
        <begin position="48"/>
        <end position="66"/>
    </location>
</feature>
<dbReference type="Proteomes" id="UP000228920">
    <property type="component" value="Unassembled WGS sequence"/>
</dbReference>
<keyword evidence="1" id="KW-1133">Transmembrane helix</keyword>
<keyword evidence="1" id="KW-0472">Membrane</keyword>
<name>A0A2M7TG12_UNCKA</name>
<feature type="transmembrane region" description="Helical" evidence="1">
    <location>
        <begin position="12"/>
        <end position="36"/>
    </location>
</feature>
<dbReference type="PROSITE" id="PS51257">
    <property type="entry name" value="PROKAR_LIPOPROTEIN"/>
    <property type="match status" value="1"/>
</dbReference>
<organism evidence="2 3">
    <name type="scientific">candidate division WWE3 bacterium CG_4_10_14_0_2_um_filter_41_14</name>
    <dbReference type="NCBI Taxonomy" id="1975072"/>
    <lineage>
        <taxon>Bacteria</taxon>
        <taxon>Katanobacteria</taxon>
    </lineage>
</organism>
<sequence length="69" mass="7561">MLESVRHIVPVISAHPFASLILFWVTGCALTGTYICISAETSRIRNEAMGTIVFLGGSFLIGLIFLEYL</sequence>
<dbReference type="AlphaFoldDB" id="A0A2M7TG12"/>
<gene>
    <name evidence="2" type="ORF">COY32_05825</name>
</gene>
<evidence type="ECO:0000256" key="1">
    <source>
        <dbReference type="SAM" id="Phobius"/>
    </source>
</evidence>
<keyword evidence="1" id="KW-0812">Transmembrane</keyword>
<accession>A0A2M7TG12</accession>
<reference evidence="3" key="1">
    <citation type="submission" date="2017-09" db="EMBL/GenBank/DDBJ databases">
        <title>Depth-based differentiation of microbial function through sediment-hosted aquifers and enrichment of novel symbionts in the deep terrestrial subsurface.</title>
        <authorList>
            <person name="Probst A.J."/>
            <person name="Ladd B."/>
            <person name="Jarett J.K."/>
            <person name="Geller-Mcgrath D.E."/>
            <person name="Sieber C.M.K."/>
            <person name="Emerson J.B."/>
            <person name="Anantharaman K."/>
            <person name="Thomas B.C."/>
            <person name="Malmstrom R."/>
            <person name="Stieglmeier M."/>
            <person name="Klingl A."/>
            <person name="Woyke T."/>
            <person name="Ryan C.M."/>
            <person name="Banfield J.F."/>
        </authorList>
    </citation>
    <scope>NUCLEOTIDE SEQUENCE [LARGE SCALE GENOMIC DNA]</scope>
</reference>
<dbReference type="EMBL" id="PFNL01000157">
    <property type="protein sequence ID" value="PIZ44935.1"/>
    <property type="molecule type" value="Genomic_DNA"/>
</dbReference>
<evidence type="ECO:0000313" key="2">
    <source>
        <dbReference type="EMBL" id="PIZ44935.1"/>
    </source>
</evidence>
<protein>
    <submittedName>
        <fullName evidence="2">Uncharacterized protein</fullName>
    </submittedName>
</protein>
<proteinExistence type="predicted"/>
<evidence type="ECO:0000313" key="3">
    <source>
        <dbReference type="Proteomes" id="UP000228920"/>
    </source>
</evidence>
<comment type="caution">
    <text evidence="2">The sequence shown here is derived from an EMBL/GenBank/DDBJ whole genome shotgun (WGS) entry which is preliminary data.</text>
</comment>